<dbReference type="Pfam" id="PF22262">
    <property type="entry name" value="DUF6950"/>
    <property type="match status" value="1"/>
</dbReference>
<proteinExistence type="predicted"/>
<name>A0AAX1FPN8_VIBPH</name>
<protein>
    <recommendedName>
        <fullName evidence="1">DUF6950 domain-containing protein</fullName>
    </recommendedName>
</protein>
<accession>A0AAX1FPN8</accession>
<reference evidence="2 3" key="1">
    <citation type="submission" date="2018-12" db="EMBL/GenBank/DDBJ databases">
        <title>Genomic insights into the evolutionary origins and pathogenicity of five Vibrio parahaemolyticus strains isolated from the shrimp with acute hepatopancreatic necrosis disease (AHPND).</title>
        <authorList>
            <person name="Yang Q."/>
            <person name="Dong X."/>
            <person name="Xie G."/>
            <person name="Fu S."/>
            <person name="Zou P."/>
            <person name="Sun J."/>
            <person name="Wang Y."/>
            <person name="Huang J."/>
        </authorList>
    </citation>
    <scope>NUCLEOTIDE SEQUENCE [LARGE SCALE GENOMIC DNA]</scope>
    <source>
        <strain evidence="2 3">20160303005-1</strain>
    </source>
</reference>
<evidence type="ECO:0000259" key="1">
    <source>
        <dbReference type="Pfam" id="PF22262"/>
    </source>
</evidence>
<dbReference type="Proteomes" id="UP000464718">
    <property type="component" value="Chromosome i"/>
</dbReference>
<evidence type="ECO:0000313" key="2">
    <source>
        <dbReference type="EMBL" id="QHH09436.1"/>
    </source>
</evidence>
<dbReference type="RefSeq" id="WP_005490225.1">
    <property type="nucleotide sequence ID" value="NZ_CP023710.1"/>
</dbReference>
<sequence length="132" mass="15638">MFEKAKEIIEEHKGKEHIRGERDCNLLILKLFDEENYNKMKGRYTTIRGGVRVSKKVYGVRSMLEYLQKNESFKEIPQGYQRPLDVIAFKGQHNLYISLGNKWFGVIEGDVFGFVSPEFYSKEDYLVYRKEI</sequence>
<dbReference type="InterPro" id="IPR053802">
    <property type="entry name" value="DUF6950"/>
</dbReference>
<dbReference type="EMBL" id="CP034298">
    <property type="protein sequence ID" value="QHH09436.1"/>
    <property type="molecule type" value="Genomic_DNA"/>
</dbReference>
<gene>
    <name evidence="2" type="ORF">EHC69_08615</name>
</gene>
<feature type="domain" description="DUF6950" evidence="1">
    <location>
        <begin position="5"/>
        <end position="107"/>
    </location>
</feature>
<dbReference type="AlphaFoldDB" id="A0AAX1FPN8"/>
<organism evidence="2 3">
    <name type="scientific">Vibrio parahaemolyticus</name>
    <dbReference type="NCBI Taxonomy" id="670"/>
    <lineage>
        <taxon>Bacteria</taxon>
        <taxon>Pseudomonadati</taxon>
        <taxon>Pseudomonadota</taxon>
        <taxon>Gammaproteobacteria</taxon>
        <taxon>Vibrionales</taxon>
        <taxon>Vibrionaceae</taxon>
        <taxon>Vibrio</taxon>
    </lineage>
</organism>
<evidence type="ECO:0000313" key="3">
    <source>
        <dbReference type="Proteomes" id="UP000464718"/>
    </source>
</evidence>